<comment type="caution">
    <text evidence="3">The sequence shown here is derived from an EMBL/GenBank/DDBJ whole genome shotgun (WGS) entry which is preliminary data.</text>
</comment>
<feature type="domain" description="HTH cro/C1-type" evidence="2">
    <location>
        <begin position="19"/>
        <end position="72"/>
    </location>
</feature>
<protein>
    <submittedName>
        <fullName evidence="3">Helix-turn-helix transcriptional regulator</fullName>
    </submittedName>
</protein>
<reference evidence="3 4" key="1">
    <citation type="submission" date="2022-07" db="EMBL/GenBank/DDBJ databases">
        <title>Degradation activity of malathion, p-nitrophenol and potential low-temperature adaptation strategy of Rhodococcus sp. FXJ9.536.</title>
        <authorList>
            <person name="Huang J."/>
            <person name="Huang Y."/>
        </authorList>
    </citation>
    <scope>NUCLEOTIDE SEQUENCE [LARGE SCALE GENOMIC DNA]</scope>
    <source>
        <strain evidence="3 4">FXJ9.536</strain>
    </source>
</reference>
<dbReference type="SMART" id="SM00530">
    <property type="entry name" value="HTH_XRE"/>
    <property type="match status" value="1"/>
</dbReference>
<dbReference type="CDD" id="cd00093">
    <property type="entry name" value="HTH_XRE"/>
    <property type="match status" value="1"/>
</dbReference>
<accession>A0ABT1QDR0</accession>
<sequence length="98" mass="10420">MTTSYGVGRVPAIDLPIRLRVARESAEMSQADLAKAIGASRATIANYEQRKTPKRSTVMAWAMATGVDARWLLTGEAPSPDGDGASSVRPKGFEPLTS</sequence>
<evidence type="ECO:0000256" key="1">
    <source>
        <dbReference type="SAM" id="MobiDB-lite"/>
    </source>
</evidence>
<proteinExistence type="predicted"/>
<dbReference type="PROSITE" id="PS50943">
    <property type="entry name" value="HTH_CROC1"/>
    <property type="match status" value="1"/>
</dbReference>
<organism evidence="3 4">
    <name type="scientific">Rhodococcus tibetensis</name>
    <dbReference type="NCBI Taxonomy" id="2965064"/>
    <lineage>
        <taxon>Bacteria</taxon>
        <taxon>Bacillati</taxon>
        <taxon>Actinomycetota</taxon>
        <taxon>Actinomycetes</taxon>
        <taxon>Mycobacteriales</taxon>
        <taxon>Nocardiaceae</taxon>
        <taxon>Rhodococcus</taxon>
    </lineage>
</organism>
<dbReference type="Pfam" id="PF01381">
    <property type="entry name" value="HTH_3"/>
    <property type="match status" value="1"/>
</dbReference>
<dbReference type="InterPro" id="IPR010982">
    <property type="entry name" value="Lambda_DNA-bd_dom_sf"/>
</dbReference>
<dbReference type="InterPro" id="IPR001387">
    <property type="entry name" value="Cro/C1-type_HTH"/>
</dbReference>
<dbReference type="EMBL" id="JANFQF010000011">
    <property type="protein sequence ID" value="MCQ4120419.1"/>
    <property type="molecule type" value="Genomic_DNA"/>
</dbReference>
<keyword evidence="4" id="KW-1185">Reference proteome</keyword>
<feature type="region of interest" description="Disordered" evidence="1">
    <location>
        <begin position="73"/>
        <end position="98"/>
    </location>
</feature>
<dbReference type="RefSeq" id="WP_255969731.1">
    <property type="nucleotide sequence ID" value="NZ_JANFQF010000011.1"/>
</dbReference>
<evidence type="ECO:0000313" key="4">
    <source>
        <dbReference type="Proteomes" id="UP001524501"/>
    </source>
</evidence>
<gene>
    <name evidence="3" type="ORF">NOF53_14765</name>
</gene>
<name>A0ABT1QDR0_9NOCA</name>
<dbReference type="Proteomes" id="UP001524501">
    <property type="component" value="Unassembled WGS sequence"/>
</dbReference>
<evidence type="ECO:0000313" key="3">
    <source>
        <dbReference type="EMBL" id="MCQ4120419.1"/>
    </source>
</evidence>
<dbReference type="SUPFAM" id="SSF47413">
    <property type="entry name" value="lambda repressor-like DNA-binding domains"/>
    <property type="match status" value="1"/>
</dbReference>
<evidence type="ECO:0000259" key="2">
    <source>
        <dbReference type="PROSITE" id="PS50943"/>
    </source>
</evidence>
<dbReference type="Gene3D" id="1.10.260.40">
    <property type="entry name" value="lambda repressor-like DNA-binding domains"/>
    <property type="match status" value="1"/>
</dbReference>